<dbReference type="PANTHER" id="PTHR47444:SF1">
    <property type="entry name" value="EXPRESSED PROTEIN"/>
    <property type="match status" value="1"/>
</dbReference>
<gene>
    <name evidence="1" type="ORF">CKAN_02074200</name>
</gene>
<accession>A0A3S3QW99</accession>
<dbReference type="EMBL" id="QPKB01000009">
    <property type="protein sequence ID" value="RWR91578.1"/>
    <property type="molecule type" value="Genomic_DNA"/>
</dbReference>
<proteinExistence type="predicted"/>
<organism evidence="1 2">
    <name type="scientific">Cinnamomum micranthum f. kanehirae</name>
    <dbReference type="NCBI Taxonomy" id="337451"/>
    <lineage>
        <taxon>Eukaryota</taxon>
        <taxon>Viridiplantae</taxon>
        <taxon>Streptophyta</taxon>
        <taxon>Embryophyta</taxon>
        <taxon>Tracheophyta</taxon>
        <taxon>Spermatophyta</taxon>
        <taxon>Magnoliopsida</taxon>
        <taxon>Magnoliidae</taxon>
        <taxon>Laurales</taxon>
        <taxon>Lauraceae</taxon>
        <taxon>Cinnamomum</taxon>
    </lineage>
</organism>
<comment type="caution">
    <text evidence="1">The sequence shown here is derived from an EMBL/GenBank/DDBJ whole genome shotgun (WGS) entry which is preliminary data.</text>
</comment>
<sequence>MGGKCPHRKIFLDESSRDDAVYSELQKGAAAADGEANPLPLDDDLPGMGQFYCLHCEYELTHLLTVFYSYASVP</sequence>
<reference evidence="1 2" key="1">
    <citation type="journal article" date="2019" name="Nat. Plants">
        <title>Stout camphor tree genome fills gaps in understanding of flowering plant genome evolution.</title>
        <authorList>
            <person name="Chaw S.M."/>
            <person name="Liu Y.C."/>
            <person name="Wu Y.W."/>
            <person name="Wang H.Y."/>
            <person name="Lin C.I."/>
            <person name="Wu C.S."/>
            <person name="Ke H.M."/>
            <person name="Chang L.Y."/>
            <person name="Hsu C.Y."/>
            <person name="Yang H.T."/>
            <person name="Sudianto E."/>
            <person name="Hsu M.H."/>
            <person name="Wu K.P."/>
            <person name="Wang L.N."/>
            <person name="Leebens-Mack J.H."/>
            <person name="Tsai I.J."/>
        </authorList>
    </citation>
    <scope>NUCLEOTIDE SEQUENCE [LARGE SCALE GENOMIC DNA]</scope>
    <source>
        <strain evidence="2">cv. Chaw 1501</strain>
        <tissue evidence="1">Young leaves</tissue>
    </source>
</reference>
<evidence type="ECO:0000313" key="2">
    <source>
        <dbReference type="Proteomes" id="UP000283530"/>
    </source>
</evidence>
<name>A0A3S3QW99_9MAGN</name>
<evidence type="ECO:0000313" key="1">
    <source>
        <dbReference type="EMBL" id="RWR91578.1"/>
    </source>
</evidence>
<protein>
    <submittedName>
        <fullName evidence="1">U1-like Zn-finger-containing protein, probabl erole in RNA processing/splicing</fullName>
    </submittedName>
</protein>
<dbReference type="PANTHER" id="PTHR47444">
    <property type="entry name" value="EXPRESSED PROTEIN"/>
    <property type="match status" value="1"/>
</dbReference>
<dbReference type="AlphaFoldDB" id="A0A3S3QW99"/>
<keyword evidence="2" id="KW-1185">Reference proteome</keyword>
<dbReference type="STRING" id="337451.A0A3S3QW99"/>
<dbReference type="Proteomes" id="UP000283530">
    <property type="component" value="Unassembled WGS sequence"/>
</dbReference>
<dbReference type="OrthoDB" id="24683at2759"/>